<dbReference type="AlphaFoldDB" id="A0AAD5INE9"/>
<evidence type="ECO:0000313" key="3">
    <source>
        <dbReference type="EMBL" id="KAI9170420.1"/>
    </source>
</evidence>
<evidence type="ECO:0000256" key="1">
    <source>
        <dbReference type="ARBA" id="ARBA00022729"/>
    </source>
</evidence>
<keyword evidence="1" id="KW-0732">Signal</keyword>
<proteinExistence type="predicted"/>
<gene>
    <name evidence="3" type="ORF">LWI28_027666</name>
</gene>
<reference evidence="3" key="1">
    <citation type="journal article" date="2022" name="Plant J.">
        <title>Strategies of tolerance reflected in two North American maple genomes.</title>
        <authorList>
            <person name="McEvoy S.L."/>
            <person name="Sezen U.U."/>
            <person name="Trouern-Trend A."/>
            <person name="McMahon S.M."/>
            <person name="Schaberg P.G."/>
            <person name="Yang J."/>
            <person name="Wegrzyn J.L."/>
            <person name="Swenson N.G."/>
        </authorList>
    </citation>
    <scope>NUCLEOTIDE SEQUENCE</scope>
    <source>
        <strain evidence="3">91603</strain>
    </source>
</reference>
<dbReference type="Proteomes" id="UP001064489">
    <property type="component" value="Chromosome 7"/>
</dbReference>
<protein>
    <recommendedName>
        <fullName evidence="2">Prolamin-like domain-containing protein</fullName>
    </recommendedName>
</protein>
<evidence type="ECO:0000313" key="4">
    <source>
        <dbReference type="Proteomes" id="UP001064489"/>
    </source>
</evidence>
<feature type="domain" description="Prolamin-like" evidence="2">
    <location>
        <begin position="100"/>
        <end position="153"/>
    </location>
</feature>
<evidence type="ECO:0000259" key="2">
    <source>
        <dbReference type="Pfam" id="PF05617"/>
    </source>
</evidence>
<reference evidence="3" key="2">
    <citation type="submission" date="2023-02" db="EMBL/GenBank/DDBJ databases">
        <authorList>
            <person name="Swenson N.G."/>
            <person name="Wegrzyn J.L."/>
            <person name="Mcevoy S.L."/>
        </authorList>
    </citation>
    <scope>NUCLEOTIDE SEQUENCE</scope>
    <source>
        <strain evidence="3">91603</strain>
        <tissue evidence="3">Leaf</tissue>
    </source>
</reference>
<dbReference type="InterPro" id="IPR008502">
    <property type="entry name" value="Prolamin-like"/>
</dbReference>
<dbReference type="EMBL" id="JAJSOW010000104">
    <property type="protein sequence ID" value="KAI9170420.1"/>
    <property type="molecule type" value="Genomic_DNA"/>
</dbReference>
<keyword evidence="4" id="KW-1185">Reference proteome</keyword>
<organism evidence="3 4">
    <name type="scientific">Acer negundo</name>
    <name type="common">Box elder</name>
    <dbReference type="NCBI Taxonomy" id="4023"/>
    <lineage>
        <taxon>Eukaryota</taxon>
        <taxon>Viridiplantae</taxon>
        <taxon>Streptophyta</taxon>
        <taxon>Embryophyta</taxon>
        <taxon>Tracheophyta</taxon>
        <taxon>Spermatophyta</taxon>
        <taxon>Magnoliopsida</taxon>
        <taxon>eudicotyledons</taxon>
        <taxon>Gunneridae</taxon>
        <taxon>Pentapetalae</taxon>
        <taxon>rosids</taxon>
        <taxon>malvids</taxon>
        <taxon>Sapindales</taxon>
        <taxon>Sapindaceae</taxon>
        <taxon>Hippocastanoideae</taxon>
        <taxon>Acereae</taxon>
        <taxon>Acer</taxon>
    </lineage>
</organism>
<sequence>MTPQNYKLPLNCIHRTEEQASFQIIQNCSHVTRFPLSQFNGRNVSKYSCSSDVDCGMHGNAGSSRTGTNSRPISARARTSEMLGSSSKHTRLSHGDLHLFLSGQIVKVGPVCCATIAHVSEDCWPKMFPINIIPSIAQNRLCCTFTNLSRSKCNEQGLISRTCTECY</sequence>
<name>A0AAD5INE9_ACENE</name>
<accession>A0AAD5INE9</accession>
<dbReference type="Pfam" id="PF05617">
    <property type="entry name" value="Prolamin_like"/>
    <property type="match status" value="1"/>
</dbReference>
<comment type="caution">
    <text evidence="3">The sequence shown here is derived from an EMBL/GenBank/DDBJ whole genome shotgun (WGS) entry which is preliminary data.</text>
</comment>